<dbReference type="Pfam" id="PF07719">
    <property type="entry name" value="TPR_2"/>
    <property type="match status" value="1"/>
</dbReference>
<dbReference type="SMART" id="SM00028">
    <property type="entry name" value="TPR"/>
    <property type="match status" value="6"/>
</dbReference>
<reference evidence="5 6" key="1">
    <citation type="submission" date="2022-10" db="EMBL/GenBank/DDBJ databases">
        <title>Defluviimonas sp. nov., isolated from ocean surface water.</title>
        <authorList>
            <person name="He W."/>
            <person name="Wang L."/>
            <person name="Zhang D.-F."/>
        </authorList>
    </citation>
    <scope>NUCLEOTIDE SEQUENCE [LARGE SCALE GENOMIC DNA]</scope>
    <source>
        <strain evidence="5 6">WL0002</strain>
    </source>
</reference>
<sequence>MTAARLSLALALGLLVHGTVAEAAEGLAGPYLAGRQAFSMADYDQAAIYLALALQQDPENQAVAETAMLAQIARGQPAKAVAIAQKQRDGGADSQIVTLVTLADLAQRGDYAGAIADLDAGHSAGPLVDDLFRAWALVGQGQMSDALTVFDKVADQSGLKSFGLYHKALALASVGDFEGADEIFSGDAGGPLRATRRGIIAHAQVLSQLERNPAAVELITLVAGNASDPELEALRDRLVAGESVPFDLIATPADGIAEVFATVAGVLNAETGALDALTFTRLAEFMKPDYVDAILMSAGILERQKQYELATAAYNRIGHDDPSYLTAELGRVDALVASDRVDAAIEALEQLAKSMPEVPVVWSTLGDILRRQERYAEAASAYDKAIAVLPAEQPGQWVVYYTRGICLEREKDWEAAEPDFRKALELSPDQPQVLNYMGYSFLEMKTNLDEALAMIEKAVAAKPDDGYIVDSLGWALYRLGRYEDAVAHMEKAVGLMPVDSIVNDHLGDVYWAVGRKREAEFQWKRALSFEPETEEEAARIRRKLEVGLDVVLAEEGAEPLAVSKNDD</sequence>
<evidence type="ECO:0000256" key="4">
    <source>
        <dbReference type="SAM" id="SignalP"/>
    </source>
</evidence>
<keyword evidence="2 3" id="KW-0802">TPR repeat</keyword>
<dbReference type="SUPFAM" id="SSF48452">
    <property type="entry name" value="TPR-like"/>
    <property type="match status" value="3"/>
</dbReference>
<dbReference type="PROSITE" id="PS50005">
    <property type="entry name" value="TPR"/>
    <property type="match status" value="3"/>
</dbReference>
<feature type="chain" id="PRO_5047529950" evidence="4">
    <location>
        <begin position="24"/>
        <end position="567"/>
    </location>
</feature>
<dbReference type="InterPro" id="IPR050498">
    <property type="entry name" value="Ycf3"/>
</dbReference>
<dbReference type="EMBL" id="JAOWKY010000001">
    <property type="protein sequence ID" value="MCV2867166.1"/>
    <property type="molecule type" value="Genomic_DNA"/>
</dbReference>
<keyword evidence="6" id="KW-1185">Reference proteome</keyword>
<dbReference type="PANTHER" id="PTHR44858">
    <property type="entry name" value="TETRATRICOPEPTIDE REPEAT PROTEIN 6"/>
    <property type="match status" value="1"/>
</dbReference>
<evidence type="ECO:0000256" key="1">
    <source>
        <dbReference type="ARBA" id="ARBA00022737"/>
    </source>
</evidence>
<evidence type="ECO:0000313" key="5">
    <source>
        <dbReference type="EMBL" id="MCV2867166.1"/>
    </source>
</evidence>
<proteinExistence type="predicted"/>
<dbReference type="InterPro" id="IPR019734">
    <property type="entry name" value="TPR_rpt"/>
</dbReference>
<comment type="caution">
    <text evidence="5">The sequence shown here is derived from an EMBL/GenBank/DDBJ whole genome shotgun (WGS) entry which is preliminary data.</text>
</comment>
<dbReference type="InterPro" id="IPR013105">
    <property type="entry name" value="TPR_2"/>
</dbReference>
<evidence type="ECO:0000256" key="3">
    <source>
        <dbReference type="PROSITE-ProRule" id="PRU00339"/>
    </source>
</evidence>
<feature type="signal peptide" evidence="4">
    <location>
        <begin position="1"/>
        <end position="23"/>
    </location>
</feature>
<feature type="repeat" description="TPR" evidence="3">
    <location>
        <begin position="397"/>
        <end position="430"/>
    </location>
</feature>
<organism evidence="5 6">
    <name type="scientific">Albidovulum marisflavi</name>
    <dbReference type="NCBI Taxonomy" id="2984159"/>
    <lineage>
        <taxon>Bacteria</taxon>
        <taxon>Pseudomonadati</taxon>
        <taxon>Pseudomonadota</taxon>
        <taxon>Alphaproteobacteria</taxon>
        <taxon>Rhodobacterales</taxon>
        <taxon>Paracoccaceae</taxon>
        <taxon>Albidovulum</taxon>
    </lineage>
</organism>
<dbReference type="PANTHER" id="PTHR44858:SF1">
    <property type="entry name" value="UDP-N-ACETYLGLUCOSAMINE--PEPTIDE N-ACETYLGLUCOSAMINYLTRANSFERASE SPINDLY-RELATED"/>
    <property type="match status" value="1"/>
</dbReference>
<dbReference type="Proteomes" id="UP001652542">
    <property type="component" value="Unassembled WGS sequence"/>
</dbReference>
<dbReference type="RefSeq" id="WP_263732833.1">
    <property type="nucleotide sequence ID" value="NZ_JAOWKY010000001.1"/>
</dbReference>
<protein>
    <submittedName>
        <fullName evidence="5">Tetratricopeptide repeat protein</fullName>
    </submittedName>
</protein>
<gene>
    <name evidence="5" type="ORF">OEW28_00815</name>
</gene>
<feature type="repeat" description="TPR" evidence="3">
    <location>
        <begin position="466"/>
        <end position="499"/>
    </location>
</feature>
<feature type="repeat" description="TPR" evidence="3">
    <location>
        <begin position="359"/>
        <end position="392"/>
    </location>
</feature>
<accession>A0ABT2Z8T0</accession>
<evidence type="ECO:0000313" key="6">
    <source>
        <dbReference type="Proteomes" id="UP001652542"/>
    </source>
</evidence>
<dbReference type="Gene3D" id="1.25.40.10">
    <property type="entry name" value="Tetratricopeptide repeat domain"/>
    <property type="match status" value="3"/>
</dbReference>
<dbReference type="InterPro" id="IPR011990">
    <property type="entry name" value="TPR-like_helical_dom_sf"/>
</dbReference>
<name>A0ABT2Z8T0_9RHOB</name>
<evidence type="ECO:0000256" key="2">
    <source>
        <dbReference type="ARBA" id="ARBA00022803"/>
    </source>
</evidence>
<keyword evidence="4" id="KW-0732">Signal</keyword>
<dbReference type="Pfam" id="PF13432">
    <property type="entry name" value="TPR_16"/>
    <property type="match status" value="2"/>
</dbReference>
<keyword evidence="1" id="KW-0677">Repeat</keyword>